<organism evidence="1 2">
    <name type="scientific">Vallitalea maricola</name>
    <dbReference type="NCBI Taxonomy" id="3074433"/>
    <lineage>
        <taxon>Bacteria</taxon>
        <taxon>Bacillati</taxon>
        <taxon>Bacillota</taxon>
        <taxon>Clostridia</taxon>
        <taxon>Lachnospirales</taxon>
        <taxon>Vallitaleaceae</taxon>
        <taxon>Vallitalea</taxon>
    </lineage>
</organism>
<keyword evidence="1" id="KW-0067">ATP-binding</keyword>
<sequence>MERLYIKNKESDIINLKLMMKEQHYIEVEVQNDKIRKFKHDIHNQLVVINNYIQNEFYNDAQDILNTLIKDVDIATCYNFSQNRVINTLINVKYNLMKKEFIIFEYNIKVPSKISILDKDLIAIISNILDNAIEATVKCPLSNRKISMNILYYNGALVINSKNSIQKMVVDLETHKRNILEHGLGLKSLFGCVNQYNGVYNWQSNNSEFEINIIMCDQKR</sequence>
<dbReference type="EMBL" id="BTPU01000058">
    <property type="protein sequence ID" value="GMQ63965.1"/>
    <property type="molecule type" value="Genomic_DNA"/>
</dbReference>
<evidence type="ECO:0000313" key="1">
    <source>
        <dbReference type="EMBL" id="GMQ63965.1"/>
    </source>
</evidence>
<reference evidence="1" key="1">
    <citation type="submission" date="2023-09" db="EMBL/GenBank/DDBJ databases">
        <title>Vallitalea sediminicola and Vallitalea maricola sp. nov., anaerobic bacteria isolated from marine sediment.</title>
        <authorList>
            <person name="Hirano S."/>
            <person name="Maeda A."/>
            <person name="Terahara T."/>
            <person name="Mori K."/>
            <person name="Hamada M."/>
            <person name="Matsumoto R."/>
            <person name="Kobayashi T."/>
        </authorList>
    </citation>
    <scope>NUCLEOTIDE SEQUENCE</scope>
    <source>
        <strain evidence="1">AN17-2</strain>
    </source>
</reference>
<keyword evidence="2" id="KW-1185">Reference proteome</keyword>
<comment type="caution">
    <text evidence="1">The sequence shown here is derived from an EMBL/GenBank/DDBJ whole genome shotgun (WGS) entry which is preliminary data.</text>
</comment>
<proteinExistence type="predicted"/>
<evidence type="ECO:0000313" key="2">
    <source>
        <dbReference type="Proteomes" id="UP001374599"/>
    </source>
</evidence>
<name>A0ACB5UN47_9FIRM</name>
<keyword evidence="1" id="KW-0547">Nucleotide-binding</keyword>
<gene>
    <name evidence="1" type="ORF">AN2V17_32020</name>
</gene>
<protein>
    <submittedName>
        <fullName evidence="1">ATP-binding protein</fullName>
    </submittedName>
</protein>
<dbReference type="Proteomes" id="UP001374599">
    <property type="component" value="Unassembled WGS sequence"/>
</dbReference>
<accession>A0ACB5UN47</accession>